<dbReference type="AlphaFoldDB" id="A0A816KBX1"/>
<organism evidence="1">
    <name type="scientific">Brassica napus</name>
    <name type="common">Rape</name>
    <dbReference type="NCBI Taxonomy" id="3708"/>
    <lineage>
        <taxon>Eukaryota</taxon>
        <taxon>Viridiplantae</taxon>
        <taxon>Streptophyta</taxon>
        <taxon>Embryophyta</taxon>
        <taxon>Tracheophyta</taxon>
        <taxon>Spermatophyta</taxon>
        <taxon>Magnoliopsida</taxon>
        <taxon>eudicotyledons</taxon>
        <taxon>Gunneridae</taxon>
        <taxon>Pentapetalae</taxon>
        <taxon>rosids</taxon>
        <taxon>malvids</taxon>
        <taxon>Brassicales</taxon>
        <taxon>Brassicaceae</taxon>
        <taxon>Brassiceae</taxon>
        <taxon>Brassica</taxon>
    </lineage>
</organism>
<protein>
    <submittedName>
        <fullName evidence="1">(rape) hypothetical protein</fullName>
    </submittedName>
</protein>
<sequence>MRINSPLRLCHVCGPLVDPAHLLSVNFKTHALKGRVVDTENGMSRSVKETERKRKALEIEGYCISSLRVRIVRGRVVQNLGATVVIKFHTGYKSRSKWLKTVTHDLGEFESIFLPRSTQFPDLEKTFDVKLVHVPDLYRCYHN</sequence>
<reference evidence="1" key="1">
    <citation type="submission" date="2021-01" db="EMBL/GenBank/DDBJ databases">
        <authorList>
            <consortium name="Genoscope - CEA"/>
            <person name="William W."/>
        </authorList>
    </citation>
    <scope>NUCLEOTIDE SEQUENCE</scope>
</reference>
<accession>A0A816KBX1</accession>
<dbReference type="EMBL" id="HG994366">
    <property type="protein sequence ID" value="CAF1919628.1"/>
    <property type="molecule type" value="Genomic_DNA"/>
</dbReference>
<name>A0A816KBX1_BRANA</name>
<gene>
    <name evidence="1" type="ORF">DARMORV10_C02P48790.1</name>
</gene>
<evidence type="ECO:0000313" key="1">
    <source>
        <dbReference type="EMBL" id="CAF1919628.1"/>
    </source>
</evidence>
<proteinExistence type="predicted"/>
<dbReference type="Proteomes" id="UP001295469">
    <property type="component" value="Chromosome C02"/>
</dbReference>